<evidence type="ECO:0000313" key="20">
    <source>
        <dbReference type="Proteomes" id="UP000694408"/>
    </source>
</evidence>
<evidence type="ECO:0000256" key="7">
    <source>
        <dbReference type="ARBA" id="ARBA00023015"/>
    </source>
</evidence>
<evidence type="ECO:0000256" key="11">
    <source>
        <dbReference type="ARBA" id="ARBA00075906"/>
    </source>
</evidence>
<evidence type="ECO:0000256" key="8">
    <source>
        <dbReference type="ARBA" id="ARBA00023163"/>
    </source>
</evidence>
<keyword evidence="8" id="KW-0804">Transcription</keyword>
<comment type="similarity">
    <text evidence="3">Belongs to the SKP1 family.</text>
</comment>
<dbReference type="InterPro" id="IPR011333">
    <property type="entry name" value="SKP1/BTB/POZ_sf"/>
</dbReference>
<protein>
    <recommendedName>
        <fullName evidence="4">Elongin-C</fullName>
    </recommendedName>
    <alternativeName>
        <fullName evidence="11">Elongin 15 kDa subunit</fullName>
    </alternativeName>
    <alternativeName>
        <fullName evidence="12">RNA polymerase II transcription factor SIII subunit C</fullName>
    </alternativeName>
    <alternativeName>
        <fullName evidence="14">SIII p15</fullName>
    </alternativeName>
    <alternativeName>
        <fullName evidence="13">Transcription elongation factor B polypeptide 1</fullName>
    </alternativeName>
</protein>
<dbReference type="AlphaFoldDB" id="A0A8C5JUA5"/>
<feature type="chain" id="PRO_5034968498" description="Elongin-C" evidence="17">
    <location>
        <begin position="29"/>
        <end position="233"/>
    </location>
</feature>
<dbReference type="Proteomes" id="UP000694408">
    <property type="component" value="Unplaced"/>
</dbReference>
<keyword evidence="9" id="KW-0539">Nucleus</keyword>
<evidence type="ECO:0000256" key="6">
    <source>
        <dbReference type="ARBA" id="ARBA00022843"/>
    </source>
</evidence>
<evidence type="ECO:0000256" key="17">
    <source>
        <dbReference type="SAM" id="SignalP"/>
    </source>
</evidence>
<dbReference type="InterPro" id="IPR001232">
    <property type="entry name" value="SKP1-like"/>
</dbReference>
<comment type="function">
    <text evidence="10">SIII, also known as elongin, is a general transcription elongation factor that increases the RNA polymerase II transcription elongation past template-encoded arresting sites. Subunit A is transcriptionally active and its transcription activity is strongly enhanced by binding to the dimeric complex of the SIII regulatory subunits B and C (elongin BC complex). In embryonic stem cells, the elongin BC complex is recruited by EPOP to Polycomb group (PcG) target genes in order generate genomic region that display both active and repressive chromatin properties, an important feature of pluripotent stem cells.</text>
</comment>
<name>A0A8C5JUA5_JUNHY</name>
<evidence type="ECO:0000256" key="10">
    <source>
        <dbReference type="ARBA" id="ARBA00054216"/>
    </source>
</evidence>
<dbReference type="Ensembl" id="ENSJHYT00000027218.1">
    <property type="protein sequence ID" value="ENSJHYP00000022572.1"/>
    <property type="gene ID" value="ENSJHYG00000017019.1"/>
</dbReference>
<evidence type="ECO:0000256" key="9">
    <source>
        <dbReference type="ARBA" id="ARBA00023242"/>
    </source>
</evidence>
<evidence type="ECO:0000256" key="1">
    <source>
        <dbReference type="ARBA" id="ARBA00004123"/>
    </source>
</evidence>
<keyword evidence="6" id="KW-0832">Ubl conjugation</keyword>
<proteinExistence type="inferred from homology"/>
<evidence type="ECO:0000313" key="19">
    <source>
        <dbReference type="Ensembl" id="ENSJHYP00000022572.1"/>
    </source>
</evidence>
<evidence type="ECO:0000256" key="13">
    <source>
        <dbReference type="ARBA" id="ARBA00080440"/>
    </source>
</evidence>
<reference evidence="19" key="1">
    <citation type="submission" date="2025-08" db="UniProtKB">
        <authorList>
            <consortium name="Ensembl"/>
        </authorList>
    </citation>
    <scope>IDENTIFICATION</scope>
</reference>
<dbReference type="GO" id="GO:0005737">
    <property type="term" value="C:cytoplasm"/>
    <property type="evidence" value="ECO:0007669"/>
    <property type="project" value="UniProtKB-ARBA"/>
</dbReference>
<dbReference type="SUPFAM" id="SSF54695">
    <property type="entry name" value="POZ domain"/>
    <property type="match status" value="1"/>
</dbReference>
<dbReference type="Pfam" id="PF03931">
    <property type="entry name" value="Skp1_POZ"/>
    <property type="match status" value="1"/>
</dbReference>
<evidence type="ECO:0000256" key="5">
    <source>
        <dbReference type="ARBA" id="ARBA00022786"/>
    </source>
</evidence>
<comment type="pathway">
    <text evidence="2">Protein modification; protein ubiquitination.</text>
</comment>
<evidence type="ECO:0000256" key="4">
    <source>
        <dbReference type="ARBA" id="ARBA00021347"/>
    </source>
</evidence>
<sequence length="233" mass="25043">TQDSRCRLISAEHITALVLLATPFCTQAKTPLAFLASRAHVRSCSATVGRHPQTLTWRACRCPRELRAPACTARRAQHAGSTGAARAGRGGAEAARDPGGSARRQLGRHRGPASGAEGAAPTDGEEKTYGGCEGPDAMYVKLISSDGHEFIVKREHALTSGTIKAMLSGPGQFAENETNEVNFREIPSHVLSKVCMYFTYKVRYTNSSTEIPEFPIAPEIALELLMAANFLDC</sequence>
<evidence type="ECO:0000256" key="15">
    <source>
        <dbReference type="ARBA" id="ARBA00093535"/>
    </source>
</evidence>
<comment type="subunit">
    <text evidence="15">Heterotrimer of an A (ELOA, ELOA2 or ELOA3P), ELOB and ELOC subunit. The elongin BC complex interacts with EPOP; leading to recruit the elongin BC complex to Polycomb group (PcG) target genes, thereby restricting excessive activity of the PRC2/EED-EZH2 complex. Component of multiple cullin-RING E3 ubiquitin-protein ligase complexes composed of Elongin BC (ELOB and ELOC), a cullin (CUL2 or CUL5), a catalytic subunit (RBX1 or RNF7/RBX2), as well as a substrate adapter protein that can be either ASB2, ASB9, ASB11, KLHDC2, KLHDC3, KLHDC10, APPBP2, FEM1A, FEM1B, FEM1C, LRR1, PCMTD1, SOCS1, SOCS2, SOCS5, SPSB1, SPSB3, ELOA, VHL, WSB1, ZYG11B or RAB40C. Interacts with TMF1. As part of the Elongin BC E3 ubiquitin ligase complex; interacts with NRBP1. May form oligomers as a KLHDC2/KLHDC3-ELOB-ELOC complex; this interaction is autoinhibitory for the E3 ligase complex as the substrate-binding site of KLHDC2/KLHDC3 is blocked in the oligomer.</text>
</comment>
<dbReference type="GO" id="GO:0006511">
    <property type="term" value="P:ubiquitin-dependent protein catabolic process"/>
    <property type="evidence" value="ECO:0007669"/>
    <property type="project" value="InterPro"/>
</dbReference>
<keyword evidence="5" id="KW-0833">Ubl conjugation pathway</keyword>
<evidence type="ECO:0000256" key="14">
    <source>
        <dbReference type="ARBA" id="ARBA00083625"/>
    </source>
</evidence>
<dbReference type="InterPro" id="IPR039948">
    <property type="entry name" value="ELC1"/>
</dbReference>
<evidence type="ECO:0000256" key="16">
    <source>
        <dbReference type="SAM" id="MobiDB-lite"/>
    </source>
</evidence>
<feature type="region of interest" description="Disordered" evidence="16">
    <location>
        <begin position="73"/>
        <end position="130"/>
    </location>
</feature>
<keyword evidence="20" id="KW-1185">Reference proteome</keyword>
<dbReference type="CDD" id="cd18321">
    <property type="entry name" value="BTB_POZ_EloC"/>
    <property type="match status" value="1"/>
</dbReference>
<organism evidence="19 20">
    <name type="scientific">Junco hyemalis</name>
    <name type="common">Dark-eyed junco</name>
    <dbReference type="NCBI Taxonomy" id="40217"/>
    <lineage>
        <taxon>Eukaryota</taxon>
        <taxon>Metazoa</taxon>
        <taxon>Chordata</taxon>
        <taxon>Craniata</taxon>
        <taxon>Vertebrata</taxon>
        <taxon>Euteleostomi</taxon>
        <taxon>Archelosauria</taxon>
        <taxon>Archosauria</taxon>
        <taxon>Dinosauria</taxon>
        <taxon>Saurischia</taxon>
        <taxon>Theropoda</taxon>
        <taxon>Coelurosauria</taxon>
        <taxon>Aves</taxon>
        <taxon>Neognathae</taxon>
        <taxon>Neoaves</taxon>
        <taxon>Telluraves</taxon>
        <taxon>Australaves</taxon>
        <taxon>Passeriformes</taxon>
        <taxon>Passerellidae</taxon>
        <taxon>Junco</taxon>
    </lineage>
</organism>
<feature type="domain" description="SKP1 component POZ" evidence="18">
    <location>
        <begin position="139"/>
        <end position="201"/>
    </location>
</feature>
<reference evidence="19" key="2">
    <citation type="submission" date="2025-09" db="UniProtKB">
        <authorList>
            <consortium name="Ensembl"/>
        </authorList>
    </citation>
    <scope>IDENTIFICATION</scope>
</reference>
<evidence type="ECO:0000256" key="12">
    <source>
        <dbReference type="ARBA" id="ARBA00076689"/>
    </source>
</evidence>
<dbReference type="Gene3D" id="3.30.710.10">
    <property type="entry name" value="Potassium Channel Kv1.1, Chain A"/>
    <property type="match status" value="1"/>
</dbReference>
<keyword evidence="7" id="KW-0805">Transcription regulation</keyword>
<dbReference type="InterPro" id="IPR016073">
    <property type="entry name" value="Skp1_comp_POZ"/>
</dbReference>
<feature type="signal peptide" evidence="17">
    <location>
        <begin position="1"/>
        <end position="28"/>
    </location>
</feature>
<evidence type="ECO:0000259" key="18">
    <source>
        <dbReference type="Pfam" id="PF03931"/>
    </source>
</evidence>
<evidence type="ECO:0000256" key="2">
    <source>
        <dbReference type="ARBA" id="ARBA00004906"/>
    </source>
</evidence>
<dbReference type="FunFam" id="3.30.710.10:FF:000016">
    <property type="entry name" value="Transcription elongation factor"/>
    <property type="match status" value="1"/>
</dbReference>
<evidence type="ECO:0000256" key="3">
    <source>
        <dbReference type="ARBA" id="ARBA00009993"/>
    </source>
</evidence>
<comment type="subcellular location">
    <subcellularLocation>
        <location evidence="1">Nucleus</location>
    </subcellularLocation>
</comment>
<dbReference type="PANTHER" id="PTHR20648">
    <property type="entry name" value="ELONGIN-C"/>
    <property type="match status" value="1"/>
</dbReference>
<accession>A0A8C5JUA5</accession>
<dbReference type="GO" id="GO:0005634">
    <property type="term" value="C:nucleus"/>
    <property type="evidence" value="ECO:0007669"/>
    <property type="project" value="UniProtKB-SubCell"/>
</dbReference>
<dbReference type="SMART" id="SM00512">
    <property type="entry name" value="Skp1"/>
    <property type="match status" value="1"/>
</dbReference>
<keyword evidence="17" id="KW-0732">Signal</keyword>
<dbReference type="GO" id="GO:0000151">
    <property type="term" value="C:ubiquitin ligase complex"/>
    <property type="evidence" value="ECO:0007669"/>
    <property type="project" value="UniProtKB-ARBA"/>
</dbReference>